<reference evidence="5" key="1">
    <citation type="journal article" date="2019" name="Int. J. Syst. Evol. Microbiol.">
        <title>The Global Catalogue of Microorganisms (GCM) 10K type strain sequencing project: providing services to taxonomists for standard genome sequencing and annotation.</title>
        <authorList>
            <consortium name="The Broad Institute Genomics Platform"/>
            <consortium name="The Broad Institute Genome Sequencing Center for Infectious Disease"/>
            <person name="Wu L."/>
            <person name="Ma J."/>
        </authorList>
    </citation>
    <scope>NUCLEOTIDE SEQUENCE [LARGE SCALE GENOMIC DNA]</scope>
    <source>
        <strain evidence="5">CCUG 59189</strain>
    </source>
</reference>
<dbReference type="RefSeq" id="WP_379321995.1">
    <property type="nucleotide sequence ID" value="NZ_JBHTLM010000034.1"/>
</dbReference>
<accession>A0ABW3S480</accession>
<feature type="domain" description="SLH" evidence="3">
    <location>
        <begin position="1041"/>
        <end position="1100"/>
    </location>
</feature>
<organism evidence="4 5">
    <name type="scientific">Paenibacillus puldeungensis</name>
    <dbReference type="NCBI Taxonomy" id="696536"/>
    <lineage>
        <taxon>Bacteria</taxon>
        <taxon>Bacillati</taxon>
        <taxon>Bacillota</taxon>
        <taxon>Bacilli</taxon>
        <taxon>Bacillales</taxon>
        <taxon>Paenibacillaceae</taxon>
        <taxon>Paenibacillus</taxon>
    </lineage>
</organism>
<dbReference type="Gene3D" id="2.60.40.1220">
    <property type="match status" value="1"/>
</dbReference>
<evidence type="ECO:0000256" key="2">
    <source>
        <dbReference type="SAM" id="SignalP"/>
    </source>
</evidence>
<dbReference type="PANTHER" id="PTHR43308">
    <property type="entry name" value="OUTER MEMBRANE PROTEIN ALPHA-RELATED"/>
    <property type="match status" value="1"/>
</dbReference>
<dbReference type="InterPro" id="IPR032812">
    <property type="entry name" value="SbsA_Ig"/>
</dbReference>
<dbReference type="EMBL" id="JBHTLM010000034">
    <property type="protein sequence ID" value="MFD1179571.1"/>
    <property type="molecule type" value="Genomic_DNA"/>
</dbReference>
<gene>
    <name evidence="4" type="ORF">ACFQ3W_25185</name>
</gene>
<feature type="domain" description="SLH" evidence="3">
    <location>
        <begin position="978"/>
        <end position="1036"/>
    </location>
</feature>
<feature type="signal peptide" evidence="2">
    <location>
        <begin position="1"/>
        <end position="27"/>
    </location>
</feature>
<evidence type="ECO:0000313" key="4">
    <source>
        <dbReference type="EMBL" id="MFD1179571.1"/>
    </source>
</evidence>
<dbReference type="Proteomes" id="UP001597262">
    <property type="component" value="Unassembled WGS sequence"/>
</dbReference>
<dbReference type="Pfam" id="PF13205">
    <property type="entry name" value="Big_5"/>
    <property type="match status" value="1"/>
</dbReference>
<protein>
    <submittedName>
        <fullName evidence="4">SwmB domain-containing protein</fullName>
    </submittedName>
</protein>
<dbReference type="PANTHER" id="PTHR43308:SF5">
    <property type="entry name" value="S-LAYER PROTEIN _ PEPTIDOGLYCAN ENDO-BETA-N-ACETYLGLUCOSAMINIDASE"/>
    <property type="match status" value="1"/>
</dbReference>
<dbReference type="InterPro" id="IPR014755">
    <property type="entry name" value="Cu-Rt/internalin_Ig-like"/>
</dbReference>
<proteinExistence type="predicted"/>
<feature type="domain" description="SLH" evidence="3">
    <location>
        <begin position="913"/>
        <end position="976"/>
    </location>
</feature>
<dbReference type="NCBIfam" id="TIGR02059">
    <property type="entry name" value="swm_rep_I"/>
    <property type="match status" value="4"/>
</dbReference>
<dbReference type="InterPro" id="IPR051465">
    <property type="entry name" value="Cell_Envelope_Struct_Comp"/>
</dbReference>
<feature type="chain" id="PRO_5045497466" evidence="2">
    <location>
        <begin position="28"/>
        <end position="1100"/>
    </location>
</feature>
<name>A0ABW3S480_9BACL</name>
<evidence type="ECO:0000313" key="5">
    <source>
        <dbReference type="Proteomes" id="UP001597262"/>
    </source>
</evidence>
<evidence type="ECO:0000259" key="3">
    <source>
        <dbReference type="PROSITE" id="PS51272"/>
    </source>
</evidence>
<dbReference type="InterPro" id="IPR001119">
    <property type="entry name" value="SLH_dom"/>
</dbReference>
<comment type="caution">
    <text evidence="4">The sequence shown here is derived from an EMBL/GenBank/DDBJ whole genome shotgun (WGS) entry which is preliminary data.</text>
</comment>
<dbReference type="Pfam" id="PF13753">
    <property type="entry name" value="SWM_repeat"/>
    <property type="match status" value="4"/>
</dbReference>
<sequence length="1100" mass="117511">MKKKLSIILAIALIMSTLAGTMVGAAAGDVPTAVFSPSGTTVPIDTKLEVKFPGQQLRTNGQQVYTISRNSSGAIEKNEVTITQATYTDSLVLTPPTNLQYGTVYTISFPDKAFIVGNPNGVESSSLSWSFTTVSQPTTALTATFSPTNGSTGVSTSVRPVITFNRSVRLNPSITNGGITLRKTSNGATVPISVSVSSNQVTIVPSYSLEEGASYYVEIASNGIYDAQAPQLYYAGISGSSYWYFQTVAYDKTAPVLQSSTMYNNTVIRLLYNEALNSSYNLPTSSFTVTVNGETRRLSYVTVSGDSVYVYLETGIAVGQDVKISYTGYSGQGIRDIAGNAAVSFPTRAVTNGIDSVMPKPKDTSYATSNTVTLYFSDSLKSPSSYAYQQFTVTADGNTKSISSISQSGSVVTLYLSSSISNGEVVKVSYTPGSYPLQDYRGMDIPAFSDFFVRNTYDTVAPVFKQAEGSGNKIFMTYNELLRTSPTPMKSQFSVLVNNAPVYVTAVEVVSNQVILTLASSFTKDQNVTLSYVSGYGGIADTNGNLAGYVNLQPVTYSVIAEGVRSISVNGDTLTIVYNSTLRTATYVPVNQFYVVVDKVNRGVQSASINGNTVTLKLTSAVTAGQVVTLSYLTGAAPLYDNAGNILKSFNNMPVQNLTGGQTTGTNVGQTGQPDYLSTMSNAELGVGGYILNTNTAQTSGSRSRSGIGMNRYTIDTTKLQTAFKYLTDNNVVTRRVVFEVPSTEKAAEVAVPISALMDMYSKGKTGSFAVKYNKVMYELPIEKIPFAEISRALNVNSLASAYLTIQLDPLTQSQLPTLNYSNGVSTTPIADPMQIYVSSYNGTNVNNTVDVSYTGQIYFRTVNTTTNNQVSLVKYNLPSRSASFVPSKVTNGNSLLIFNGKVNGNSVIGPAAGYSYFNDTAKHWARNDISELAGKLIIDGHSGAKFDPDKNITRAEFATFIAKGLGLEQDVTTAKRFPDVSSGTTGAYIGAAAKAGIINGNADGTFKPNSNITREQMALMMVRAMEYAGYNTSMNGANTATLTRFKDAAKIQAKDTVAKAVKEGIIQGVSATSFQPKGNATRAQAAVMLKRVLDKLNYI</sequence>
<dbReference type="PROSITE" id="PS51272">
    <property type="entry name" value="SLH"/>
    <property type="match status" value="3"/>
</dbReference>
<keyword evidence="1 2" id="KW-0732">Signal</keyword>
<dbReference type="InterPro" id="IPR011801">
    <property type="entry name" value="Swm_rep_I_cyn"/>
</dbReference>
<keyword evidence="5" id="KW-1185">Reference proteome</keyword>
<dbReference type="InterPro" id="IPR028059">
    <property type="entry name" value="SWM_rpt"/>
</dbReference>
<evidence type="ECO:0000256" key="1">
    <source>
        <dbReference type="ARBA" id="ARBA00022729"/>
    </source>
</evidence>
<dbReference type="Pfam" id="PF00395">
    <property type="entry name" value="SLH"/>
    <property type="match status" value="3"/>
</dbReference>